<accession>A0A2G6KCC6</accession>
<gene>
    <name evidence="1" type="ORF">CSA56_15300</name>
</gene>
<evidence type="ECO:0000313" key="1">
    <source>
        <dbReference type="EMBL" id="PIE32459.1"/>
    </source>
</evidence>
<name>A0A2G6KCC6_9BACT</name>
<protein>
    <submittedName>
        <fullName evidence="1">Uncharacterized protein</fullName>
    </submittedName>
</protein>
<proteinExistence type="predicted"/>
<reference evidence="1 2" key="1">
    <citation type="submission" date="2017-10" db="EMBL/GenBank/DDBJ databases">
        <title>Novel microbial diversity and functional potential in the marine mammal oral microbiome.</title>
        <authorList>
            <person name="Dudek N.K."/>
            <person name="Sun C.L."/>
            <person name="Burstein D."/>
            <person name="Kantor R.S."/>
            <person name="Aliaga Goltsman D.S."/>
            <person name="Bik E.M."/>
            <person name="Thomas B.C."/>
            <person name="Banfield J.F."/>
            <person name="Relman D.A."/>
        </authorList>
    </citation>
    <scope>NUCLEOTIDE SEQUENCE [LARGE SCALE GENOMIC DNA]</scope>
    <source>
        <strain evidence="1">DOLJORAL78_47_16</strain>
    </source>
</reference>
<sequence length="81" mass="8910">MTKRFPLKLDFGGPSLDGVVVVIKHILPHKSFSGPLSPTSPHPFSNGEFAATLKRPGLDDWRLLLPGRTLPDDRRHADVDA</sequence>
<dbReference type="EMBL" id="PDSK01000113">
    <property type="protein sequence ID" value="PIE32459.1"/>
    <property type="molecule type" value="Genomic_DNA"/>
</dbReference>
<dbReference type="AlphaFoldDB" id="A0A2G6KCC6"/>
<comment type="caution">
    <text evidence="1">The sequence shown here is derived from an EMBL/GenBank/DDBJ whole genome shotgun (WGS) entry which is preliminary data.</text>
</comment>
<evidence type="ECO:0000313" key="2">
    <source>
        <dbReference type="Proteomes" id="UP000230821"/>
    </source>
</evidence>
<organism evidence="1 2">
    <name type="scientific">candidate division KSB3 bacterium</name>
    <dbReference type="NCBI Taxonomy" id="2044937"/>
    <lineage>
        <taxon>Bacteria</taxon>
        <taxon>candidate division KSB3</taxon>
    </lineage>
</organism>
<dbReference type="Proteomes" id="UP000230821">
    <property type="component" value="Unassembled WGS sequence"/>
</dbReference>